<dbReference type="PRINTS" id="PR00081">
    <property type="entry name" value="GDHRDH"/>
</dbReference>
<evidence type="ECO:0000256" key="2">
    <source>
        <dbReference type="ARBA" id="ARBA00023002"/>
    </source>
</evidence>
<evidence type="ECO:0000313" key="5">
    <source>
        <dbReference type="EMBL" id="RNM00724.1"/>
    </source>
</evidence>
<dbReference type="RefSeq" id="WP_123239654.1">
    <property type="nucleotide sequence ID" value="NZ_JAAHBY010000008.1"/>
</dbReference>
<evidence type="ECO:0000256" key="3">
    <source>
        <dbReference type="RuleBase" id="RU000363"/>
    </source>
</evidence>
<comment type="caution">
    <text evidence="5">The sequence shown here is derived from an EMBL/GenBank/DDBJ whole genome shotgun (WGS) entry which is preliminary data.</text>
</comment>
<proteinExistence type="inferred from homology"/>
<evidence type="ECO:0000259" key="4">
    <source>
        <dbReference type="SMART" id="SM00822"/>
    </source>
</evidence>
<dbReference type="Pfam" id="PF00106">
    <property type="entry name" value="adh_short"/>
    <property type="match status" value="1"/>
</dbReference>
<reference evidence="5 6" key="1">
    <citation type="submission" date="2018-11" db="EMBL/GenBank/DDBJ databases">
        <title>Micromonospora sp. PPF5-17, a new actinomycetes isolated from a hot spring soil.</title>
        <authorList>
            <person name="Thawai C."/>
        </authorList>
    </citation>
    <scope>NUCLEOTIDE SEQUENCE [LARGE SCALE GENOMIC DNA]</scope>
    <source>
        <strain evidence="5 6">PPF5-17</strain>
    </source>
</reference>
<dbReference type="PANTHER" id="PTHR43391:SF86">
    <property type="entry name" value="SHORT-CHAIN DEHYDROGENASE_REDUCTASE FAMILY PROTEIN"/>
    <property type="match status" value="1"/>
</dbReference>
<dbReference type="InterPro" id="IPR036291">
    <property type="entry name" value="NAD(P)-bd_dom_sf"/>
</dbReference>
<comment type="similarity">
    <text evidence="1 3">Belongs to the short-chain dehydrogenases/reductases (SDR) family.</text>
</comment>
<gene>
    <name evidence="5" type="ORF">EFE23_04765</name>
</gene>
<accession>A0ABX9WMY7</accession>
<protein>
    <submittedName>
        <fullName evidence="5">SDR family NAD(P)-dependent oxidoreductase</fullName>
    </submittedName>
</protein>
<dbReference type="SUPFAM" id="SSF51735">
    <property type="entry name" value="NAD(P)-binding Rossmann-fold domains"/>
    <property type="match status" value="1"/>
</dbReference>
<evidence type="ECO:0000313" key="6">
    <source>
        <dbReference type="Proteomes" id="UP000280698"/>
    </source>
</evidence>
<dbReference type="InterPro" id="IPR020904">
    <property type="entry name" value="Sc_DH/Rdtase_CS"/>
</dbReference>
<dbReference type="EMBL" id="RJLN01000008">
    <property type="protein sequence ID" value="RNM00724.1"/>
    <property type="molecule type" value="Genomic_DNA"/>
</dbReference>
<dbReference type="InterPro" id="IPR002347">
    <property type="entry name" value="SDR_fam"/>
</dbReference>
<dbReference type="PROSITE" id="PS00061">
    <property type="entry name" value="ADH_SHORT"/>
    <property type="match status" value="1"/>
</dbReference>
<evidence type="ECO:0000256" key="1">
    <source>
        <dbReference type="ARBA" id="ARBA00006484"/>
    </source>
</evidence>
<sequence>MSAPTVLITGTSSGIGLEIAVGAARAGWRTVATLRDPARAGPLRAAAEAAGVADLIEVRRLDVVDQASVTACVADVVAAHGRLDAVVNNAGAGHVGTLEQETVEDVRAVMEVNFFGVLHVTRAALPHLRAARGRLLTVTSVGGVIGQPFNEAYCAAKFAVEGFMESLAPLAATHGVSVTVLEPGAVASEFVANVGIDPEAAIAAAGVYGPALRAYLTRSATAFAAAQSAADAAAVVVATLTDPEPAPRVQTSPAARRFVAVKLADTDGLGVAALTAGWLREPPV</sequence>
<organism evidence="5 6">
    <name type="scientific">Micromonospora solifontis</name>
    <dbReference type="NCBI Taxonomy" id="2487138"/>
    <lineage>
        <taxon>Bacteria</taxon>
        <taxon>Bacillati</taxon>
        <taxon>Actinomycetota</taxon>
        <taxon>Actinomycetes</taxon>
        <taxon>Micromonosporales</taxon>
        <taxon>Micromonosporaceae</taxon>
        <taxon>Micromonospora</taxon>
    </lineage>
</organism>
<dbReference type="PANTHER" id="PTHR43391">
    <property type="entry name" value="RETINOL DEHYDROGENASE-RELATED"/>
    <property type="match status" value="1"/>
</dbReference>
<name>A0ABX9WMY7_9ACTN</name>
<dbReference type="Proteomes" id="UP000280698">
    <property type="component" value="Unassembled WGS sequence"/>
</dbReference>
<dbReference type="Gene3D" id="3.40.50.720">
    <property type="entry name" value="NAD(P)-binding Rossmann-like Domain"/>
    <property type="match status" value="1"/>
</dbReference>
<dbReference type="PRINTS" id="PR00080">
    <property type="entry name" value="SDRFAMILY"/>
</dbReference>
<dbReference type="InterPro" id="IPR057326">
    <property type="entry name" value="KR_dom"/>
</dbReference>
<keyword evidence="2" id="KW-0560">Oxidoreductase</keyword>
<keyword evidence="6" id="KW-1185">Reference proteome</keyword>
<dbReference type="SMART" id="SM00822">
    <property type="entry name" value="PKS_KR"/>
    <property type="match status" value="1"/>
</dbReference>
<feature type="domain" description="Ketoreductase" evidence="4">
    <location>
        <begin position="4"/>
        <end position="189"/>
    </location>
</feature>